<gene>
    <name evidence="2" type="ORF">HNQ41_002824</name>
</gene>
<dbReference type="AlphaFoldDB" id="A0A840QTK9"/>
<dbReference type="InterPro" id="IPR027994">
    <property type="entry name" value="WxL_dom"/>
</dbReference>
<dbReference type="Proteomes" id="UP000551878">
    <property type="component" value="Unassembled WGS sequence"/>
</dbReference>
<evidence type="ECO:0000259" key="1">
    <source>
        <dbReference type="Pfam" id="PF13731"/>
    </source>
</evidence>
<dbReference type="RefSeq" id="WP_184665014.1">
    <property type="nucleotide sequence ID" value="NZ_JACHHB010000014.1"/>
</dbReference>
<evidence type="ECO:0000313" key="3">
    <source>
        <dbReference type="Proteomes" id="UP000551878"/>
    </source>
</evidence>
<sequence length="257" mass="27376">MTTFKHHEVKKDNSGQNYVILYLDPRQGLEEFSAELGEPSNGDPKSSIDNRAIRYVKEKLPDLRVKGIKVMVGTLLVSSIVATPLVVGAEEPTNDTETTAEVQGGEYELGDLIVGDFTTVVLEGKQQMTHADLESFPVVDPTGTGNGWTVNMKATPFTLVGDGGENETLPQGSLRVVEPTVNYDDPHSSELDTISRNSGAIDTDTGLNIVSAERGGGMGSYVVSFGDDPLELTLNPADVRSGTYTSTISVTLGIGPS</sequence>
<feature type="domain" description="WxL" evidence="1">
    <location>
        <begin position="136"/>
        <end position="252"/>
    </location>
</feature>
<reference evidence="2 3" key="1">
    <citation type="submission" date="2020-08" db="EMBL/GenBank/DDBJ databases">
        <title>Genomic Encyclopedia of Type Strains, Phase IV (KMG-IV): sequencing the most valuable type-strain genomes for metagenomic binning, comparative biology and taxonomic classification.</title>
        <authorList>
            <person name="Goeker M."/>
        </authorList>
    </citation>
    <scope>NUCLEOTIDE SEQUENCE [LARGE SCALE GENOMIC DNA]</scope>
    <source>
        <strain evidence="2 3">DSM 24696</strain>
    </source>
</reference>
<dbReference type="Pfam" id="PF13731">
    <property type="entry name" value="WxL"/>
    <property type="match status" value="1"/>
</dbReference>
<evidence type="ECO:0000313" key="2">
    <source>
        <dbReference type="EMBL" id="MBB5174607.1"/>
    </source>
</evidence>
<organism evidence="2 3">
    <name type="scientific">Texcoconibacillus texcoconensis</name>
    <dbReference type="NCBI Taxonomy" id="1095777"/>
    <lineage>
        <taxon>Bacteria</taxon>
        <taxon>Bacillati</taxon>
        <taxon>Bacillota</taxon>
        <taxon>Bacilli</taxon>
        <taxon>Bacillales</taxon>
        <taxon>Bacillaceae</taxon>
        <taxon>Texcoconibacillus</taxon>
    </lineage>
</organism>
<proteinExistence type="predicted"/>
<dbReference type="EMBL" id="JACHHB010000014">
    <property type="protein sequence ID" value="MBB5174607.1"/>
    <property type="molecule type" value="Genomic_DNA"/>
</dbReference>
<protein>
    <recommendedName>
        <fullName evidence="1">WxL domain-containing protein</fullName>
    </recommendedName>
</protein>
<accession>A0A840QTK9</accession>
<name>A0A840QTK9_9BACI</name>
<keyword evidence="3" id="KW-1185">Reference proteome</keyword>
<comment type="caution">
    <text evidence="2">The sequence shown here is derived from an EMBL/GenBank/DDBJ whole genome shotgun (WGS) entry which is preliminary data.</text>
</comment>